<accession>A0A6G1E0T3</accession>
<dbReference type="Proteomes" id="UP000479710">
    <property type="component" value="Unassembled WGS sequence"/>
</dbReference>
<gene>
    <name evidence="2" type="ORF">E2562_022689</name>
</gene>
<name>A0A6G1E0T3_9ORYZ</name>
<protein>
    <submittedName>
        <fullName evidence="2">Uncharacterized protein</fullName>
    </submittedName>
</protein>
<evidence type="ECO:0000256" key="1">
    <source>
        <dbReference type="SAM" id="MobiDB-lite"/>
    </source>
</evidence>
<keyword evidence="3" id="KW-1185">Reference proteome</keyword>
<dbReference type="AlphaFoldDB" id="A0A6G1E0T3"/>
<feature type="region of interest" description="Disordered" evidence="1">
    <location>
        <begin position="96"/>
        <end position="116"/>
    </location>
</feature>
<reference evidence="2 3" key="1">
    <citation type="submission" date="2019-11" db="EMBL/GenBank/DDBJ databases">
        <title>Whole genome sequence of Oryza granulata.</title>
        <authorList>
            <person name="Li W."/>
        </authorList>
    </citation>
    <scope>NUCLEOTIDE SEQUENCE [LARGE SCALE GENOMIC DNA]</scope>
    <source>
        <strain evidence="3">cv. Menghai</strain>
        <tissue evidence="2">Leaf</tissue>
    </source>
</reference>
<organism evidence="2 3">
    <name type="scientific">Oryza meyeriana var. granulata</name>
    <dbReference type="NCBI Taxonomy" id="110450"/>
    <lineage>
        <taxon>Eukaryota</taxon>
        <taxon>Viridiplantae</taxon>
        <taxon>Streptophyta</taxon>
        <taxon>Embryophyta</taxon>
        <taxon>Tracheophyta</taxon>
        <taxon>Spermatophyta</taxon>
        <taxon>Magnoliopsida</taxon>
        <taxon>Liliopsida</taxon>
        <taxon>Poales</taxon>
        <taxon>Poaceae</taxon>
        <taxon>BOP clade</taxon>
        <taxon>Oryzoideae</taxon>
        <taxon>Oryzeae</taxon>
        <taxon>Oryzinae</taxon>
        <taxon>Oryza</taxon>
        <taxon>Oryza meyeriana</taxon>
    </lineage>
</organism>
<dbReference type="EMBL" id="SPHZ02000005">
    <property type="protein sequence ID" value="KAF0918102.1"/>
    <property type="molecule type" value="Genomic_DNA"/>
</dbReference>
<comment type="caution">
    <text evidence="2">The sequence shown here is derived from an EMBL/GenBank/DDBJ whole genome shotgun (WGS) entry which is preliminary data.</text>
</comment>
<proteinExistence type="predicted"/>
<evidence type="ECO:0000313" key="2">
    <source>
        <dbReference type="EMBL" id="KAF0918102.1"/>
    </source>
</evidence>
<sequence>MGDGEGRMVVPMAIQEVAMFVPTVFSEARTEQFTKRGDAAMGVSDLAAGAMIAGRAINTKAKSIFKSMGMKKKVVKSEEARPREYIAWTDDATSVARASQGHKQAGAHSFAGGDRG</sequence>
<evidence type="ECO:0000313" key="3">
    <source>
        <dbReference type="Proteomes" id="UP000479710"/>
    </source>
</evidence>